<evidence type="ECO:0000256" key="11">
    <source>
        <dbReference type="ARBA" id="ARBA00023284"/>
    </source>
</evidence>
<evidence type="ECO:0000256" key="5">
    <source>
        <dbReference type="ARBA" id="ARBA00022490"/>
    </source>
</evidence>
<keyword evidence="7 13" id="KW-0274">FAD</keyword>
<keyword evidence="5" id="KW-0963">Cytoplasm</keyword>
<evidence type="ECO:0000313" key="16">
    <source>
        <dbReference type="Proteomes" id="UP000779508"/>
    </source>
</evidence>
<evidence type="ECO:0000256" key="4">
    <source>
        <dbReference type="ARBA" id="ARBA00016961"/>
    </source>
</evidence>
<comment type="cofactor">
    <cofactor evidence="13">
        <name>FAD</name>
        <dbReference type="ChEBI" id="CHEBI:57692"/>
    </cofactor>
    <text evidence="13">Binds 1 FAD per subunit.</text>
</comment>
<dbReference type="InterPro" id="IPR004099">
    <property type="entry name" value="Pyr_nucl-diS_OxRdtase_dimer"/>
</dbReference>
<keyword evidence="6 13" id="KW-0285">Flavoprotein</keyword>
<evidence type="ECO:0000256" key="7">
    <source>
        <dbReference type="ARBA" id="ARBA00022827"/>
    </source>
</evidence>
<organism evidence="15 16">
    <name type="scientific">Alkaliphilus flagellatus</name>
    <dbReference type="NCBI Taxonomy" id="2841507"/>
    <lineage>
        <taxon>Bacteria</taxon>
        <taxon>Bacillati</taxon>
        <taxon>Bacillota</taxon>
        <taxon>Clostridia</taxon>
        <taxon>Peptostreptococcales</taxon>
        <taxon>Natronincolaceae</taxon>
        <taxon>Alkaliphilus</taxon>
    </lineage>
</organism>
<accession>A0ABS6GA09</accession>
<evidence type="ECO:0000256" key="13">
    <source>
        <dbReference type="RuleBase" id="RU003692"/>
    </source>
</evidence>
<comment type="catalytic activity">
    <reaction evidence="12 13">
        <text>N(6)-[(R)-dihydrolipoyl]-L-lysyl-[protein] + NAD(+) = N(6)-[(R)-lipoyl]-L-lysyl-[protein] + NADH + H(+)</text>
        <dbReference type="Rhea" id="RHEA:15045"/>
        <dbReference type="Rhea" id="RHEA-COMP:10474"/>
        <dbReference type="Rhea" id="RHEA-COMP:10475"/>
        <dbReference type="ChEBI" id="CHEBI:15378"/>
        <dbReference type="ChEBI" id="CHEBI:57540"/>
        <dbReference type="ChEBI" id="CHEBI:57945"/>
        <dbReference type="ChEBI" id="CHEBI:83099"/>
        <dbReference type="ChEBI" id="CHEBI:83100"/>
        <dbReference type="EC" id="1.8.1.4"/>
    </reaction>
</comment>
<evidence type="ECO:0000256" key="2">
    <source>
        <dbReference type="ARBA" id="ARBA00007532"/>
    </source>
</evidence>
<dbReference type="PANTHER" id="PTHR22912">
    <property type="entry name" value="DISULFIDE OXIDOREDUCTASE"/>
    <property type="match status" value="1"/>
</dbReference>
<dbReference type="Pfam" id="PF07992">
    <property type="entry name" value="Pyr_redox_2"/>
    <property type="match status" value="1"/>
</dbReference>
<dbReference type="InterPro" id="IPR001100">
    <property type="entry name" value="Pyr_nuc-diS_OxRdtase"/>
</dbReference>
<evidence type="ECO:0000256" key="10">
    <source>
        <dbReference type="ARBA" id="ARBA00023157"/>
    </source>
</evidence>
<evidence type="ECO:0000256" key="8">
    <source>
        <dbReference type="ARBA" id="ARBA00023002"/>
    </source>
</evidence>
<feature type="domain" description="Lipoyl-binding" evidence="14">
    <location>
        <begin position="2"/>
        <end position="77"/>
    </location>
</feature>
<evidence type="ECO:0000313" key="15">
    <source>
        <dbReference type="EMBL" id="MBU5678196.1"/>
    </source>
</evidence>
<dbReference type="EC" id="1.8.1.4" evidence="3 13"/>
<dbReference type="RefSeq" id="WP_216419561.1">
    <property type="nucleotide sequence ID" value="NZ_JAHLQK010000009.1"/>
</dbReference>
<dbReference type="Pfam" id="PF02852">
    <property type="entry name" value="Pyr_redox_dim"/>
    <property type="match status" value="1"/>
</dbReference>
<dbReference type="PROSITE" id="PS50968">
    <property type="entry name" value="BIOTINYL_LIPOYL"/>
    <property type="match status" value="1"/>
</dbReference>
<keyword evidence="11 13" id="KW-0676">Redox-active center</keyword>
<gene>
    <name evidence="15" type="primary">lpdA</name>
    <name evidence="15" type="ORF">KQI88_17440</name>
</gene>
<dbReference type="CDD" id="cd06849">
    <property type="entry name" value="lipoyl_domain"/>
    <property type="match status" value="1"/>
</dbReference>
<sequence length="575" mass="61387">MAINIVMPKLGLTMSEGTIIKWHKNEGDMVKKGDSLFDVETDKITNTIEAKEEGILAKILIGNGKSAPVTAPVAILADEGEDISSFVKEEKPLEKETKATVHQPETNEDDKKNVVVIGGGPGGYVAAIRAAQLGAQVTLVDKGSLGGTCLNVGCIPTKVLLHTAEIYQEVLHGKDIGIQIEGNVKVDWASLQQRKENIISHLVGGVTGLLAANGVEVVIGTASFIDRHQIKVIKEDGSSVPINGDDFIIASGSEPFIPPIPGVELEGVLDSTAALNLDELPEDIIIVGGGVIGTEFATLFNSFGVKVTVVEMLPYILPPIDREVAAAVQENMIGTGIDIFTSAKVTTIEKDGQKLKVSISLDREDKVVKADKVLMSVGRRGVTRGLNLEAVNIRLDRGTIYVDNSMRTNIEGIYAIGDVTGKNMLAHVASDQGIVAAENIMGIDSAMKYNAIPACVYTKPEIASVGMTEEEAKKKGINYEVGIFPLVNNGKTLIMKEVENTMIKIITDKKYDEIIGVHIYGPRATDLIAEGTLALRLEATVDELITTVHAHPTVGEAMKEAALAVKNIAIHAVNK</sequence>
<dbReference type="EMBL" id="JAHLQK010000009">
    <property type="protein sequence ID" value="MBU5678196.1"/>
    <property type="molecule type" value="Genomic_DNA"/>
</dbReference>
<evidence type="ECO:0000256" key="6">
    <source>
        <dbReference type="ARBA" id="ARBA00022630"/>
    </source>
</evidence>
<dbReference type="InterPro" id="IPR006258">
    <property type="entry name" value="Lipoamide_DH"/>
</dbReference>
<dbReference type="InterPro" id="IPR023753">
    <property type="entry name" value="FAD/NAD-binding_dom"/>
</dbReference>
<dbReference type="InterPro" id="IPR050151">
    <property type="entry name" value="Class-I_Pyr_Nuc-Dis_Oxidored"/>
</dbReference>
<evidence type="ECO:0000256" key="9">
    <source>
        <dbReference type="ARBA" id="ARBA00023027"/>
    </source>
</evidence>
<dbReference type="PANTHER" id="PTHR22912:SF217">
    <property type="entry name" value="DIHYDROLIPOYL DEHYDROGENASE"/>
    <property type="match status" value="1"/>
</dbReference>
<reference evidence="15 16" key="1">
    <citation type="submission" date="2021-06" db="EMBL/GenBank/DDBJ databases">
        <authorList>
            <person name="Sun Q."/>
            <person name="Li D."/>
        </authorList>
    </citation>
    <scope>NUCLEOTIDE SEQUENCE [LARGE SCALE GENOMIC DNA]</scope>
    <source>
        <strain evidence="15 16">MSJ-5</strain>
    </source>
</reference>
<dbReference type="PROSITE" id="PS00189">
    <property type="entry name" value="LIPOYL"/>
    <property type="match status" value="1"/>
</dbReference>
<name>A0ABS6GA09_9FIRM</name>
<dbReference type="PROSITE" id="PS00076">
    <property type="entry name" value="PYRIDINE_REDOX_1"/>
    <property type="match status" value="1"/>
</dbReference>
<dbReference type="NCBIfam" id="TIGR01350">
    <property type="entry name" value="lipoamide_DH"/>
    <property type="match status" value="1"/>
</dbReference>
<evidence type="ECO:0000256" key="3">
    <source>
        <dbReference type="ARBA" id="ARBA00012608"/>
    </source>
</evidence>
<comment type="miscellaneous">
    <text evidence="13">The active site is a redox-active disulfide bond.</text>
</comment>
<keyword evidence="10" id="KW-1015">Disulfide bond</keyword>
<protein>
    <recommendedName>
        <fullName evidence="4 13">Dihydrolipoyl dehydrogenase</fullName>
        <ecNumber evidence="3 13">1.8.1.4</ecNumber>
    </recommendedName>
</protein>
<dbReference type="GO" id="GO:0004148">
    <property type="term" value="F:dihydrolipoyl dehydrogenase (NADH) activity"/>
    <property type="evidence" value="ECO:0007669"/>
    <property type="project" value="UniProtKB-EC"/>
</dbReference>
<evidence type="ECO:0000259" key="14">
    <source>
        <dbReference type="PROSITE" id="PS50968"/>
    </source>
</evidence>
<dbReference type="InterPro" id="IPR012999">
    <property type="entry name" value="Pyr_OxRdtase_I_AS"/>
</dbReference>
<dbReference type="InterPro" id="IPR003016">
    <property type="entry name" value="2-oxoA_DH_lipoyl-BS"/>
</dbReference>
<comment type="similarity">
    <text evidence="2 13">Belongs to the class-I pyridine nucleotide-disulfide oxidoreductase family.</text>
</comment>
<dbReference type="Proteomes" id="UP000779508">
    <property type="component" value="Unassembled WGS sequence"/>
</dbReference>
<keyword evidence="16" id="KW-1185">Reference proteome</keyword>
<dbReference type="PIRSF" id="PIRSF000350">
    <property type="entry name" value="Mercury_reductase_MerA"/>
    <property type="match status" value="1"/>
</dbReference>
<keyword evidence="9 13" id="KW-0520">NAD</keyword>
<comment type="subcellular location">
    <subcellularLocation>
        <location evidence="1">Cytoplasm</location>
    </subcellularLocation>
</comment>
<evidence type="ECO:0000256" key="1">
    <source>
        <dbReference type="ARBA" id="ARBA00004496"/>
    </source>
</evidence>
<proteinExistence type="inferred from homology"/>
<comment type="caution">
    <text evidence="15">The sequence shown here is derived from an EMBL/GenBank/DDBJ whole genome shotgun (WGS) entry which is preliminary data.</text>
</comment>
<dbReference type="InterPro" id="IPR000089">
    <property type="entry name" value="Biotin_lipoyl"/>
</dbReference>
<dbReference type="Pfam" id="PF00364">
    <property type="entry name" value="Biotin_lipoyl"/>
    <property type="match status" value="1"/>
</dbReference>
<keyword evidence="8 13" id="KW-0560">Oxidoreductase</keyword>
<evidence type="ECO:0000256" key="12">
    <source>
        <dbReference type="ARBA" id="ARBA00049187"/>
    </source>
</evidence>